<feature type="domain" description="O-antigen ligase-related" evidence="6">
    <location>
        <begin position="246"/>
        <end position="398"/>
    </location>
</feature>
<keyword evidence="8" id="KW-1185">Reference proteome</keyword>
<evidence type="ECO:0000256" key="5">
    <source>
        <dbReference type="SAM" id="Phobius"/>
    </source>
</evidence>
<organism evidence="7 8">
    <name type="scientific">Aurantiacibacter marinus</name>
    <dbReference type="NCBI Taxonomy" id="874156"/>
    <lineage>
        <taxon>Bacteria</taxon>
        <taxon>Pseudomonadati</taxon>
        <taxon>Pseudomonadota</taxon>
        <taxon>Alphaproteobacteria</taxon>
        <taxon>Sphingomonadales</taxon>
        <taxon>Erythrobacteraceae</taxon>
        <taxon>Aurantiacibacter</taxon>
    </lineage>
</organism>
<feature type="transmembrane region" description="Helical" evidence="5">
    <location>
        <begin position="80"/>
        <end position="97"/>
    </location>
</feature>
<dbReference type="AlphaFoldDB" id="A0A0H0XTS0"/>
<dbReference type="InterPro" id="IPR007016">
    <property type="entry name" value="O-antigen_ligase-rel_domated"/>
</dbReference>
<feature type="transmembrane region" description="Helical" evidence="5">
    <location>
        <begin position="165"/>
        <end position="185"/>
    </location>
</feature>
<feature type="transmembrane region" description="Helical" evidence="5">
    <location>
        <begin position="51"/>
        <end position="68"/>
    </location>
</feature>
<gene>
    <name evidence="7" type="ORF">AAV99_08235</name>
</gene>
<accession>A0A0H0XTS0</accession>
<evidence type="ECO:0000256" key="3">
    <source>
        <dbReference type="ARBA" id="ARBA00022989"/>
    </source>
</evidence>
<evidence type="ECO:0000259" key="6">
    <source>
        <dbReference type="Pfam" id="PF04932"/>
    </source>
</evidence>
<keyword evidence="2 5" id="KW-0812">Transmembrane</keyword>
<reference evidence="7 8" key="1">
    <citation type="submission" date="2015-04" db="EMBL/GenBank/DDBJ databases">
        <title>The draft genome sequence of Erythrobacter marinus HWDM-33.</title>
        <authorList>
            <person name="Zhuang L."/>
            <person name="Liu Y."/>
            <person name="Shao Z."/>
        </authorList>
    </citation>
    <scope>NUCLEOTIDE SEQUENCE [LARGE SCALE GENOMIC DNA]</scope>
    <source>
        <strain evidence="7 8">HWDM-33</strain>
    </source>
</reference>
<comment type="caution">
    <text evidence="7">The sequence shown here is derived from an EMBL/GenBank/DDBJ whole genome shotgun (WGS) entry which is preliminary data.</text>
</comment>
<sequence length="482" mass="52243">MASSRKKSARQRAVPLSGNVFADMSRAFWGFAAFASFVALLGGASRYDVESLPVLRVVSVLVLAFAAWKMPADRLRAVKWPMVLLGLLAATMVMQLIKLPPSIWQDLAGRDIIYRIGVAAGMEDIWRPITFSPAATWNSLASLAVPAAALALLAWMDRAERRQTLWVFVSIGAFSAFLGVVQLALPSADNLYFYDITNNGSAVGLFANRNHNAIFCGIALLAAIDRLQEEWGGSDWPFRIGGASIAALLVIGILVNASRAGLLVLVLVFALTSIRQFIMLRSGDGYGKGSVALRLLYAVLPVAGAAILAAMLFAQNRLTGLTRLVEQDPLGEQRTQLLPYFWQMLQDYMPWGAGFGAFEQAYRTIEPAETLGPRYLNQAHNDWIQFFIEGGAFAAVILVLFAVLILRAAVKMVRSGSSGTAGRRQTLLALMLLALFAAGSLVDYPLRTPLAMIFAVYCLATVLRPVSGTDDALQVAHSQPKS</sequence>
<evidence type="ECO:0000256" key="2">
    <source>
        <dbReference type="ARBA" id="ARBA00022692"/>
    </source>
</evidence>
<feature type="transmembrane region" description="Helical" evidence="5">
    <location>
        <begin position="27"/>
        <end position="45"/>
    </location>
</feature>
<protein>
    <recommendedName>
        <fullName evidence="6">O-antigen ligase-related domain-containing protein</fullName>
    </recommendedName>
</protein>
<feature type="transmembrane region" description="Helical" evidence="5">
    <location>
        <begin position="134"/>
        <end position="153"/>
    </location>
</feature>
<feature type="transmembrane region" description="Helical" evidence="5">
    <location>
        <begin position="292"/>
        <end position="314"/>
    </location>
</feature>
<feature type="transmembrane region" description="Helical" evidence="5">
    <location>
        <begin position="427"/>
        <end position="444"/>
    </location>
</feature>
<dbReference type="PATRIC" id="fig|874156.12.peg.1694"/>
<dbReference type="InterPro" id="IPR051533">
    <property type="entry name" value="WaaL-like"/>
</dbReference>
<name>A0A0H0XTS0_9SPHN</name>
<dbReference type="PANTHER" id="PTHR37422:SF23">
    <property type="entry name" value="TEICHURONIC ACID BIOSYNTHESIS PROTEIN TUAE"/>
    <property type="match status" value="1"/>
</dbReference>
<dbReference type="GO" id="GO:0016020">
    <property type="term" value="C:membrane"/>
    <property type="evidence" value="ECO:0007669"/>
    <property type="project" value="UniProtKB-SubCell"/>
</dbReference>
<proteinExistence type="predicted"/>
<feature type="transmembrane region" description="Helical" evidence="5">
    <location>
        <begin position="383"/>
        <end position="406"/>
    </location>
</feature>
<comment type="subcellular location">
    <subcellularLocation>
        <location evidence="1">Membrane</location>
        <topology evidence="1">Multi-pass membrane protein</topology>
    </subcellularLocation>
</comment>
<keyword evidence="4 5" id="KW-0472">Membrane</keyword>
<evidence type="ECO:0000313" key="8">
    <source>
        <dbReference type="Proteomes" id="UP000053455"/>
    </source>
</evidence>
<dbReference type="RefSeq" id="WP_047093525.1">
    <property type="nucleotide sequence ID" value="NZ_LBHU01000002.1"/>
</dbReference>
<dbReference type="EMBL" id="LBHU01000002">
    <property type="protein sequence ID" value="KLI63710.1"/>
    <property type="molecule type" value="Genomic_DNA"/>
</dbReference>
<evidence type="ECO:0000256" key="1">
    <source>
        <dbReference type="ARBA" id="ARBA00004141"/>
    </source>
</evidence>
<dbReference type="PANTHER" id="PTHR37422">
    <property type="entry name" value="TEICHURONIC ACID BIOSYNTHESIS PROTEIN TUAE"/>
    <property type="match status" value="1"/>
</dbReference>
<keyword evidence="3 5" id="KW-1133">Transmembrane helix</keyword>
<dbReference type="OrthoDB" id="7628239at2"/>
<evidence type="ECO:0000313" key="7">
    <source>
        <dbReference type="EMBL" id="KLI63710.1"/>
    </source>
</evidence>
<dbReference type="STRING" id="874156.GCA_001021555_01672"/>
<dbReference type="Pfam" id="PF04932">
    <property type="entry name" value="Wzy_C"/>
    <property type="match status" value="1"/>
</dbReference>
<dbReference type="Proteomes" id="UP000053455">
    <property type="component" value="Unassembled WGS sequence"/>
</dbReference>
<evidence type="ECO:0000256" key="4">
    <source>
        <dbReference type="ARBA" id="ARBA00023136"/>
    </source>
</evidence>